<dbReference type="GO" id="GO:0032259">
    <property type="term" value="P:methylation"/>
    <property type="evidence" value="ECO:0007669"/>
    <property type="project" value="UniProtKB-KW"/>
</dbReference>
<feature type="active site" evidence="5">
    <location>
        <position position="407"/>
    </location>
</feature>
<dbReference type="InterPro" id="IPR031303">
    <property type="entry name" value="C5_meth_CS"/>
</dbReference>
<dbReference type="PANTHER" id="PTHR10629:SF52">
    <property type="entry name" value="DNA (CYTOSINE-5)-METHYLTRANSFERASE 1"/>
    <property type="match status" value="1"/>
</dbReference>
<dbReference type="PANTHER" id="PTHR10629">
    <property type="entry name" value="CYTOSINE-SPECIFIC METHYLTRANSFERASE"/>
    <property type="match status" value="1"/>
</dbReference>
<name>A0A4Z0Z532_9PEZI</name>
<dbReference type="PROSITE" id="PS51679">
    <property type="entry name" value="SAM_MT_C5"/>
    <property type="match status" value="1"/>
</dbReference>
<dbReference type="Proteomes" id="UP000297716">
    <property type="component" value="Unassembled WGS sequence"/>
</dbReference>
<dbReference type="Gene3D" id="3.90.120.10">
    <property type="entry name" value="DNA Methylase, subunit A, domain 2"/>
    <property type="match status" value="1"/>
</dbReference>
<reference evidence="7 8" key="1">
    <citation type="submission" date="2019-03" db="EMBL/GenBank/DDBJ databases">
        <title>Draft genome sequence of Xylaria hypoxylon DSM 108379, a ubiquitous saprotrophic-parasitic fungi on hardwood.</title>
        <authorList>
            <person name="Buettner E."/>
            <person name="Leonhardt S."/>
            <person name="Gebauer A.M."/>
            <person name="Liers C."/>
            <person name="Hofrichter M."/>
            <person name="Kellner H."/>
        </authorList>
    </citation>
    <scope>NUCLEOTIDE SEQUENCE [LARGE SCALE GENOMIC DNA]</scope>
    <source>
        <strain evidence="7 8">DSM 108379</strain>
    </source>
</reference>
<dbReference type="Gene3D" id="3.40.50.150">
    <property type="entry name" value="Vaccinia Virus protein VP39"/>
    <property type="match status" value="1"/>
</dbReference>
<dbReference type="GO" id="GO:0003677">
    <property type="term" value="F:DNA binding"/>
    <property type="evidence" value="ECO:0007669"/>
    <property type="project" value="TreeGrafter"/>
</dbReference>
<feature type="region of interest" description="Disordered" evidence="6">
    <location>
        <begin position="678"/>
        <end position="698"/>
    </location>
</feature>
<protein>
    <recommendedName>
        <fullName evidence="1">DNA (cytosine-5-)-methyltransferase</fullName>
        <ecNumber evidence="1">2.1.1.37</ecNumber>
    </recommendedName>
</protein>
<organism evidence="7 8">
    <name type="scientific">Xylaria hypoxylon</name>
    <dbReference type="NCBI Taxonomy" id="37992"/>
    <lineage>
        <taxon>Eukaryota</taxon>
        <taxon>Fungi</taxon>
        <taxon>Dikarya</taxon>
        <taxon>Ascomycota</taxon>
        <taxon>Pezizomycotina</taxon>
        <taxon>Sordariomycetes</taxon>
        <taxon>Xylariomycetidae</taxon>
        <taxon>Xylariales</taxon>
        <taxon>Xylariaceae</taxon>
        <taxon>Xylaria</taxon>
    </lineage>
</organism>
<comment type="similarity">
    <text evidence="5">Belongs to the class I-like SAM-binding methyltransferase superfamily. C5-methyltransferase family.</text>
</comment>
<feature type="compositionally biased region" description="Low complexity" evidence="6">
    <location>
        <begin position="682"/>
        <end position="691"/>
    </location>
</feature>
<evidence type="ECO:0000256" key="2">
    <source>
        <dbReference type="ARBA" id="ARBA00022603"/>
    </source>
</evidence>
<evidence type="ECO:0000256" key="5">
    <source>
        <dbReference type="PROSITE-ProRule" id="PRU01016"/>
    </source>
</evidence>
<dbReference type="PRINTS" id="PR00105">
    <property type="entry name" value="C5METTRFRASE"/>
</dbReference>
<feature type="region of interest" description="Disordered" evidence="6">
    <location>
        <begin position="1"/>
        <end position="25"/>
    </location>
</feature>
<dbReference type="InterPro" id="IPR050390">
    <property type="entry name" value="C5-Methyltransferase"/>
</dbReference>
<dbReference type="PROSITE" id="PS00095">
    <property type="entry name" value="C5_MTASE_2"/>
    <property type="match status" value="1"/>
</dbReference>
<sequence>MRDDGNSKTDVKHELDADTEETPTEAEAAVIEKYMRTLPERFKQGLIRFGRADDRDEEQDEYEMLPALLDVIDLTGDTPSTQRRSETQPLRNPSYSLEVLIDYYDCGGLKLKPGSTVEIPMLEQPQLFKTSFLCIKHIIDTPSGIRLRGIPLTRVRHLRGRIPRFRNEVAMVLHVDSDDSRPDEVQAAIEVPVTDVINTRNCHFTNADFPQHRTVLGIYSTVDDLEEQGVLMCRWRCIFKYRDSATRIAHIDQTRKNAAPLEYIIEHFTAKQVSKKRFEVPEAGRFNVWRGGKTRGGEHAPENENSLVKGPVVQLDGEEDHDLVMVEKKSGQRYTFGDMFCGAGGASCGARKAGFQIKVACDHHAGACKTYGEVFPEAQLYMMDIFDFITSGDLKIRVDVLHLSPPCQYWSPAHTVAGVNDDANIAVLFSCHELIRKLRPRIFTLEQTFGILHPKFEYYFNALVHGFTENNYSVRWKIVDLIDWGSPATRKRLVMIGSCPGEDLPPFPKATHVAPGVKRRGQKPHVTVKKMLARIPRDASQYDDMHQPHEMVRKYHERWDPDVTLKRCITTNGGCGNYHPNGRRDFTLREYATLQTFPVDYPFQNPDRKRQIGNAFPPMVVKTLYTHIRKWLENKDRVYAIENEPIDLDDPYVELLDLEDEFMDDAASNDEDVEYIGSQHLSSTSDSSTSTYRDDMDLDIGDGDYSQAPCIDRNQQRRIWATIDLTGD</sequence>
<dbReference type="InterPro" id="IPR001525">
    <property type="entry name" value="C5_MeTfrase"/>
</dbReference>
<evidence type="ECO:0000256" key="6">
    <source>
        <dbReference type="SAM" id="MobiDB-lite"/>
    </source>
</evidence>
<keyword evidence="2 5" id="KW-0489">Methyltransferase</keyword>
<keyword evidence="4 5" id="KW-0949">S-adenosyl-L-methionine</keyword>
<dbReference type="EC" id="2.1.1.37" evidence="1"/>
<dbReference type="GO" id="GO:0044027">
    <property type="term" value="P:negative regulation of gene expression via chromosomal CpG island methylation"/>
    <property type="evidence" value="ECO:0007669"/>
    <property type="project" value="TreeGrafter"/>
</dbReference>
<evidence type="ECO:0000256" key="4">
    <source>
        <dbReference type="ARBA" id="ARBA00022691"/>
    </source>
</evidence>
<dbReference type="OrthoDB" id="414133at2759"/>
<gene>
    <name evidence="7" type="ORF">E0Z10_g2168</name>
</gene>
<keyword evidence="3 5" id="KW-0808">Transferase</keyword>
<dbReference type="Pfam" id="PF00145">
    <property type="entry name" value="DNA_methylase"/>
    <property type="match status" value="2"/>
</dbReference>
<proteinExistence type="inferred from homology"/>
<dbReference type="InterPro" id="IPR029063">
    <property type="entry name" value="SAM-dependent_MTases_sf"/>
</dbReference>
<dbReference type="AlphaFoldDB" id="A0A4Z0Z532"/>
<evidence type="ECO:0000256" key="3">
    <source>
        <dbReference type="ARBA" id="ARBA00022679"/>
    </source>
</evidence>
<evidence type="ECO:0000256" key="1">
    <source>
        <dbReference type="ARBA" id="ARBA00011975"/>
    </source>
</evidence>
<dbReference type="GO" id="GO:0003886">
    <property type="term" value="F:DNA (cytosine-5-)-methyltransferase activity"/>
    <property type="evidence" value="ECO:0007669"/>
    <property type="project" value="UniProtKB-EC"/>
</dbReference>
<feature type="compositionally biased region" description="Basic and acidic residues" evidence="6">
    <location>
        <begin position="1"/>
        <end position="16"/>
    </location>
</feature>
<dbReference type="STRING" id="37992.A0A4Z0Z532"/>
<comment type="caution">
    <text evidence="7">The sequence shown here is derived from an EMBL/GenBank/DDBJ whole genome shotgun (WGS) entry which is preliminary data.</text>
</comment>
<dbReference type="GO" id="GO:0005634">
    <property type="term" value="C:nucleus"/>
    <property type="evidence" value="ECO:0007669"/>
    <property type="project" value="TreeGrafter"/>
</dbReference>
<evidence type="ECO:0000313" key="8">
    <source>
        <dbReference type="Proteomes" id="UP000297716"/>
    </source>
</evidence>
<keyword evidence="8" id="KW-1185">Reference proteome</keyword>
<evidence type="ECO:0000313" key="7">
    <source>
        <dbReference type="EMBL" id="TGJ86565.1"/>
    </source>
</evidence>
<dbReference type="EMBL" id="SKBN01000025">
    <property type="protein sequence ID" value="TGJ86565.1"/>
    <property type="molecule type" value="Genomic_DNA"/>
</dbReference>
<dbReference type="SUPFAM" id="SSF53335">
    <property type="entry name" value="S-adenosyl-L-methionine-dependent methyltransferases"/>
    <property type="match status" value="1"/>
</dbReference>
<accession>A0A4Z0Z532</accession>